<evidence type="ECO:0000313" key="1">
    <source>
        <dbReference type="EMBL" id="OXM85289.1"/>
    </source>
</evidence>
<dbReference type="EMBL" id="NMQW01000023">
    <property type="protein sequence ID" value="OXM85289.1"/>
    <property type="molecule type" value="Genomic_DNA"/>
</dbReference>
<proteinExistence type="predicted"/>
<comment type="caution">
    <text evidence="1">The sequence shown here is derived from an EMBL/GenBank/DDBJ whole genome shotgun (WGS) entry which is preliminary data.</text>
</comment>
<dbReference type="OrthoDB" id="2938768at2"/>
<evidence type="ECO:0000313" key="2">
    <source>
        <dbReference type="Proteomes" id="UP000215509"/>
    </source>
</evidence>
<accession>A0A229UQX3</accession>
<keyword evidence="2" id="KW-1185">Reference proteome</keyword>
<dbReference type="RefSeq" id="WP_094016055.1">
    <property type="nucleotide sequence ID" value="NZ_NMQW01000023.1"/>
</dbReference>
<protein>
    <submittedName>
        <fullName evidence="1">Uncharacterized protein</fullName>
    </submittedName>
</protein>
<sequence>MAETYRKSKIEHYLERLLIRKQGLIRQLEMAGLEQSCEFIRGQLSATDMIIWELASEFDFINLINDGRDVHDSESRTKST</sequence>
<dbReference type="AlphaFoldDB" id="A0A229UQX3"/>
<reference evidence="1 2" key="1">
    <citation type="submission" date="2017-07" db="EMBL/GenBank/DDBJ databases">
        <title>Genome sequencing and assembly of Paenibacillus rigui.</title>
        <authorList>
            <person name="Mayilraj S."/>
        </authorList>
    </citation>
    <scope>NUCLEOTIDE SEQUENCE [LARGE SCALE GENOMIC DNA]</scope>
    <source>
        <strain evidence="1 2">JCM 16352</strain>
    </source>
</reference>
<dbReference type="Proteomes" id="UP000215509">
    <property type="component" value="Unassembled WGS sequence"/>
</dbReference>
<gene>
    <name evidence="1" type="ORF">CF651_17025</name>
</gene>
<organism evidence="1 2">
    <name type="scientific">Paenibacillus rigui</name>
    <dbReference type="NCBI Taxonomy" id="554312"/>
    <lineage>
        <taxon>Bacteria</taxon>
        <taxon>Bacillati</taxon>
        <taxon>Bacillota</taxon>
        <taxon>Bacilli</taxon>
        <taxon>Bacillales</taxon>
        <taxon>Paenibacillaceae</taxon>
        <taxon>Paenibacillus</taxon>
    </lineage>
</organism>
<name>A0A229UQX3_9BACL</name>